<dbReference type="Proteomes" id="UP000002139">
    <property type="component" value="Chromosome"/>
</dbReference>
<dbReference type="Gene3D" id="1.10.3810.10">
    <property type="entry name" value="Biosynthetic peptidoglycan transglycosylase-like"/>
    <property type="match status" value="1"/>
</dbReference>
<dbReference type="InterPro" id="IPR012338">
    <property type="entry name" value="Beta-lactam/transpept-like"/>
</dbReference>
<dbReference type="HOGENOM" id="CLU_006354_7_1_7"/>
<dbReference type="SUPFAM" id="SSF56601">
    <property type="entry name" value="beta-lactamase/transpeptidase-like"/>
    <property type="match status" value="1"/>
</dbReference>
<keyword evidence="7" id="KW-0808">Transferase</keyword>
<dbReference type="PANTHER" id="PTHR32282:SF15">
    <property type="entry name" value="PENICILLIN-BINDING PROTEIN 1C"/>
    <property type="match status" value="1"/>
</dbReference>
<dbReference type="InterPro" id="IPR009647">
    <property type="entry name" value="PBP_C"/>
</dbReference>
<protein>
    <recommendedName>
        <fullName evidence="10">peptidoglycan glycosyltransferase</fullName>
        <ecNumber evidence="10">2.4.99.28</ecNumber>
    </recommendedName>
</protein>
<feature type="domain" description="Glycosyl transferase family 51" evidence="14">
    <location>
        <begin position="76"/>
        <end position="251"/>
    </location>
</feature>
<evidence type="ECO:0000256" key="3">
    <source>
        <dbReference type="ARBA" id="ARBA00007739"/>
    </source>
</evidence>
<dbReference type="GO" id="GO:0008658">
    <property type="term" value="F:penicillin binding"/>
    <property type="evidence" value="ECO:0007669"/>
    <property type="project" value="InterPro"/>
</dbReference>
<evidence type="ECO:0000256" key="8">
    <source>
        <dbReference type="ARBA" id="ARBA00022801"/>
    </source>
</evidence>
<dbReference type="InterPro" id="IPR001460">
    <property type="entry name" value="PCN-bd_Tpept"/>
</dbReference>
<feature type="region of interest" description="Disordered" evidence="12">
    <location>
        <begin position="524"/>
        <end position="559"/>
    </location>
</feature>
<evidence type="ECO:0000256" key="11">
    <source>
        <dbReference type="ARBA" id="ARBA00049902"/>
    </source>
</evidence>
<evidence type="ECO:0000256" key="10">
    <source>
        <dbReference type="ARBA" id="ARBA00044770"/>
    </source>
</evidence>
<dbReference type="OrthoDB" id="9766909at2"/>
<dbReference type="GO" id="GO:0008955">
    <property type="term" value="F:peptidoglycan glycosyltransferase activity"/>
    <property type="evidence" value="ECO:0007669"/>
    <property type="project" value="UniProtKB-EC"/>
</dbReference>
<comment type="similarity">
    <text evidence="2">In the C-terminal section; belongs to the transpeptidase family.</text>
</comment>
<dbReference type="Pfam" id="PF06832">
    <property type="entry name" value="BiPBP_C"/>
    <property type="match status" value="1"/>
</dbReference>
<name>A9F3D1_SORC5</name>
<dbReference type="EMBL" id="AM746676">
    <property type="protein sequence ID" value="CAN94571.1"/>
    <property type="molecule type" value="Genomic_DNA"/>
</dbReference>
<dbReference type="RefSeq" id="WP_012237040.1">
    <property type="nucleotide sequence ID" value="NC_010162.1"/>
</dbReference>
<sequence>MRAHSQEGPGRAARWFARLGPRARRILRRAAQIALALAVAPWLLLATLAALTPLPPELGAPEDHAVSTVLLDRHGTVLRELRAGDGARARWLPLSEAGDRIQRALLAAEDKRFVRHPGVDPIAIARAVGQLAAERRVVSGGSTITQQLARTLVPRPRTARGKLGEAALALRIEASLSKREILEQYLNRVAFGPGLRGVEAASRFYFDKPTRDLSLAEAAALASMPRGPALYDPRRGTGPLERRRNRVLDRMLAAGLAGEAEVARARAEPIALAPKGGGLGAPHLVRAVLGGALGPGAGLPAGGPDAASRIVERRATSITLTIDRGLQREIEVLAQQTVRGLSDRDVGAAAVVVIENATGEILAYVGSHDIDDAAGLGHNDGVLALRQPGSALKPFVYELAMEQLGFTAATVLPDVELSFPTANGNYAPRNYDGRFHGPVRLRDALANSYNVPAVWAAAALGPERVLARLRELGLRSLDREPSRYGVAIALGDGEVRLVDLANAYATLARGGLYLPVRAVRSFAPSSSPSPSSPAASSASPASSGSGAPAEPPAAPPERGARVLDAARARVIVDILADDRARLASFGEGNALDLPFPVAAKTGTSKGFRDNIAVGFTPDVTVAVWVGNFDGSPMGGVSGITGAGPLFRDAMLAAARVRPPRPFDPPDPEQLAEVEVCALSGMRPTAACPHRRHELLPRGDVAALSPCDMHETVRIDRRNGLRAGACPDAAVEERVVERYDAELTAWARAAGRPLAPDAASPLCGALAGLDGAPGAPPAGAGARVRVAYPPDGARFVLDPSINSLQAIRLRADVPPGVPRVRFVLDGRSIEVGPPFALDWPLVAGAHRLRVDADGAAASEEIAFSVE</sequence>
<keyword evidence="8" id="KW-0378">Hydrolase</keyword>
<dbReference type="UniPathway" id="UPA00219"/>
<dbReference type="GO" id="GO:0030288">
    <property type="term" value="C:outer membrane-bounded periplasmic space"/>
    <property type="evidence" value="ECO:0007669"/>
    <property type="project" value="TreeGrafter"/>
</dbReference>
<dbReference type="GO" id="GO:0006508">
    <property type="term" value="P:proteolysis"/>
    <property type="evidence" value="ECO:0007669"/>
    <property type="project" value="UniProtKB-KW"/>
</dbReference>
<evidence type="ECO:0000256" key="5">
    <source>
        <dbReference type="ARBA" id="ARBA00022670"/>
    </source>
</evidence>
<evidence type="ECO:0000256" key="4">
    <source>
        <dbReference type="ARBA" id="ARBA00022645"/>
    </source>
</evidence>
<dbReference type="NCBIfam" id="TIGR02073">
    <property type="entry name" value="PBP_1c"/>
    <property type="match status" value="1"/>
</dbReference>
<keyword evidence="5" id="KW-0645">Protease</keyword>
<dbReference type="EC" id="2.4.99.28" evidence="10"/>
<dbReference type="GO" id="GO:0009252">
    <property type="term" value="P:peptidoglycan biosynthetic process"/>
    <property type="evidence" value="ECO:0007669"/>
    <property type="project" value="UniProtKB-UniPathway"/>
</dbReference>
<dbReference type="KEGG" id="scl:sce4408"/>
<dbReference type="SUPFAM" id="SSF53955">
    <property type="entry name" value="Lysozyme-like"/>
    <property type="match status" value="1"/>
</dbReference>
<comment type="catalytic activity">
    <reaction evidence="11">
        <text>[GlcNAc-(1-&gt;4)-Mur2Ac(oyl-L-Ala-gamma-D-Glu-L-Lys-D-Ala-D-Ala)](n)-di-trans,octa-cis-undecaprenyl diphosphate + beta-D-GlcNAc-(1-&gt;4)-Mur2Ac(oyl-L-Ala-gamma-D-Glu-L-Lys-D-Ala-D-Ala)-di-trans,octa-cis-undecaprenyl diphosphate = [GlcNAc-(1-&gt;4)-Mur2Ac(oyl-L-Ala-gamma-D-Glu-L-Lys-D-Ala-D-Ala)](n+1)-di-trans,octa-cis-undecaprenyl diphosphate + di-trans,octa-cis-undecaprenyl diphosphate + H(+)</text>
        <dbReference type="Rhea" id="RHEA:23708"/>
        <dbReference type="Rhea" id="RHEA-COMP:9602"/>
        <dbReference type="Rhea" id="RHEA-COMP:9603"/>
        <dbReference type="ChEBI" id="CHEBI:15378"/>
        <dbReference type="ChEBI" id="CHEBI:58405"/>
        <dbReference type="ChEBI" id="CHEBI:60033"/>
        <dbReference type="ChEBI" id="CHEBI:78435"/>
        <dbReference type="EC" id="2.4.99.28"/>
    </reaction>
</comment>
<evidence type="ECO:0000259" key="13">
    <source>
        <dbReference type="Pfam" id="PF00905"/>
    </source>
</evidence>
<feature type="domain" description="Penicillin-binding protein transpeptidase" evidence="13">
    <location>
        <begin position="350"/>
        <end position="650"/>
    </location>
</feature>
<dbReference type="CAZy" id="GT51">
    <property type="family name" value="Glycosyltransferase Family 51"/>
</dbReference>
<feature type="compositionally biased region" description="Low complexity" evidence="12">
    <location>
        <begin position="524"/>
        <end position="548"/>
    </location>
</feature>
<gene>
    <name evidence="16" type="primary">pbp2</name>
    <name evidence="16" type="ordered locus">sce4408</name>
</gene>
<dbReference type="Pfam" id="PF00905">
    <property type="entry name" value="Transpeptidase"/>
    <property type="match status" value="1"/>
</dbReference>
<dbReference type="InterPro" id="IPR011815">
    <property type="entry name" value="PBP_1c"/>
</dbReference>
<organism evidence="16 17">
    <name type="scientific">Sorangium cellulosum (strain So ce56)</name>
    <name type="common">Polyangium cellulosum (strain So ce56)</name>
    <dbReference type="NCBI Taxonomy" id="448385"/>
    <lineage>
        <taxon>Bacteria</taxon>
        <taxon>Pseudomonadati</taxon>
        <taxon>Myxococcota</taxon>
        <taxon>Polyangia</taxon>
        <taxon>Polyangiales</taxon>
        <taxon>Polyangiaceae</taxon>
        <taxon>Sorangium</taxon>
    </lineage>
</organism>
<comment type="pathway">
    <text evidence="1">Cell wall biogenesis; peptidoglycan biosynthesis.</text>
</comment>
<keyword evidence="9" id="KW-0511">Multifunctional enzyme</keyword>
<feature type="domain" description="Penicillin-binding C-terminal" evidence="15">
    <location>
        <begin position="779"/>
        <end position="860"/>
    </location>
</feature>
<dbReference type="PANTHER" id="PTHR32282">
    <property type="entry name" value="BINDING PROTEIN TRANSPEPTIDASE, PUTATIVE-RELATED"/>
    <property type="match status" value="1"/>
</dbReference>
<keyword evidence="4" id="KW-0121">Carboxypeptidase</keyword>
<evidence type="ECO:0000256" key="9">
    <source>
        <dbReference type="ARBA" id="ARBA00023268"/>
    </source>
</evidence>
<keyword evidence="6" id="KW-0328">Glycosyltransferase</keyword>
<evidence type="ECO:0000256" key="1">
    <source>
        <dbReference type="ARBA" id="ARBA00004752"/>
    </source>
</evidence>
<keyword evidence="17" id="KW-1185">Reference proteome</keyword>
<evidence type="ECO:0000256" key="7">
    <source>
        <dbReference type="ARBA" id="ARBA00022679"/>
    </source>
</evidence>
<evidence type="ECO:0000256" key="6">
    <source>
        <dbReference type="ARBA" id="ARBA00022676"/>
    </source>
</evidence>
<dbReference type="BioCyc" id="SCEL448385:SCE_RS22625-MONOMER"/>
<proteinExistence type="inferred from homology"/>
<reference evidence="16 17" key="1">
    <citation type="journal article" date="2007" name="Nat. Biotechnol.">
        <title>Complete genome sequence of the myxobacterium Sorangium cellulosum.</title>
        <authorList>
            <person name="Schneiker S."/>
            <person name="Perlova O."/>
            <person name="Kaiser O."/>
            <person name="Gerth K."/>
            <person name="Alici A."/>
            <person name="Altmeyer M.O."/>
            <person name="Bartels D."/>
            <person name="Bekel T."/>
            <person name="Beyer S."/>
            <person name="Bode E."/>
            <person name="Bode H.B."/>
            <person name="Bolten C.J."/>
            <person name="Choudhuri J.V."/>
            <person name="Doss S."/>
            <person name="Elnakady Y.A."/>
            <person name="Frank B."/>
            <person name="Gaigalat L."/>
            <person name="Goesmann A."/>
            <person name="Groeger C."/>
            <person name="Gross F."/>
            <person name="Jelsbak L."/>
            <person name="Jelsbak L."/>
            <person name="Kalinowski J."/>
            <person name="Kegler C."/>
            <person name="Knauber T."/>
            <person name="Konietzny S."/>
            <person name="Kopp M."/>
            <person name="Krause L."/>
            <person name="Krug D."/>
            <person name="Linke B."/>
            <person name="Mahmud T."/>
            <person name="Martinez-Arias R."/>
            <person name="McHardy A.C."/>
            <person name="Merai M."/>
            <person name="Meyer F."/>
            <person name="Mormann S."/>
            <person name="Munoz-Dorado J."/>
            <person name="Perez J."/>
            <person name="Pradella S."/>
            <person name="Rachid S."/>
            <person name="Raddatz G."/>
            <person name="Rosenau F."/>
            <person name="Rueckert C."/>
            <person name="Sasse F."/>
            <person name="Scharfe M."/>
            <person name="Schuster S.C."/>
            <person name="Suen G."/>
            <person name="Treuner-Lange A."/>
            <person name="Velicer G.J."/>
            <person name="Vorholter F.-J."/>
            <person name="Weissman K.J."/>
            <person name="Welch R.D."/>
            <person name="Wenzel S.C."/>
            <person name="Whitworth D.E."/>
            <person name="Wilhelm S."/>
            <person name="Wittmann C."/>
            <person name="Bloecker H."/>
            <person name="Puehler A."/>
            <person name="Mueller R."/>
        </authorList>
    </citation>
    <scope>NUCLEOTIDE SEQUENCE [LARGE SCALE GENOMIC DNA]</scope>
    <source>
        <strain evidence="17">So ce56</strain>
    </source>
</reference>
<evidence type="ECO:0000256" key="12">
    <source>
        <dbReference type="SAM" id="MobiDB-lite"/>
    </source>
</evidence>
<evidence type="ECO:0000259" key="15">
    <source>
        <dbReference type="Pfam" id="PF06832"/>
    </source>
</evidence>
<dbReference type="STRING" id="448385.sce4408"/>
<dbReference type="Gene3D" id="3.40.710.10">
    <property type="entry name" value="DD-peptidase/beta-lactamase superfamily"/>
    <property type="match status" value="1"/>
</dbReference>
<dbReference type="Pfam" id="PF00912">
    <property type="entry name" value="Transgly"/>
    <property type="match status" value="1"/>
</dbReference>
<dbReference type="InterPro" id="IPR050396">
    <property type="entry name" value="Glycosyltr_51/Transpeptidase"/>
</dbReference>
<dbReference type="InterPro" id="IPR036950">
    <property type="entry name" value="PBP_transglycosylase"/>
</dbReference>
<evidence type="ECO:0000313" key="16">
    <source>
        <dbReference type="EMBL" id="CAN94571.1"/>
    </source>
</evidence>
<accession>A9F3D1</accession>
<evidence type="ECO:0000259" key="14">
    <source>
        <dbReference type="Pfam" id="PF00912"/>
    </source>
</evidence>
<evidence type="ECO:0000313" key="17">
    <source>
        <dbReference type="Proteomes" id="UP000002139"/>
    </source>
</evidence>
<evidence type="ECO:0000256" key="2">
    <source>
        <dbReference type="ARBA" id="ARBA00007090"/>
    </source>
</evidence>
<dbReference type="InterPro" id="IPR023346">
    <property type="entry name" value="Lysozyme-like_dom_sf"/>
</dbReference>
<comment type="similarity">
    <text evidence="3">In the N-terminal section; belongs to the glycosyltransferase 51 family.</text>
</comment>
<dbReference type="InterPro" id="IPR001264">
    <property type="entry name" value="Glyco_trans_51"/>
</dbReference>
<dbReference type="eggNOG" id="COG4953">
    <property type="taxonomic scope" value="Bacteria"/>
</dbReference>
<dbReference type="GO" id="GO:0004180">
    <property type="term" value="F:carboxypeptidase activity"/>
    <property type="evidence" value="ECO:0007669"/>
    <property type="project" value="UniProtKB-KW"/>
</dbReference>
<dbReference type="AlphaFoldDB" id="A9F3D1"/>